<dbReference type="InterPro" id="IPR018228">
    <property type="entry name" value="DNase_TatD-rel_CS"/>
</dbReference>
<organism evidence="5 6">
    <name type="scientific">Malaciobacter marinus</name>
    <dbReference type="NCBI Taxonomy" id="505249"/>
    <lineage>
        <taxon>Bacteria</taxon>
        <taxon>Pseudomonadati</taxon>
        <taxon>Campylobacterota</taxon>
        <taxon>Epsilonproteobacteria</taxon>
        <taxon>Campylobacterales</taxon>
        <taxon>Arcobacteraceae</taxon>
        <taxon>Malaciobacter</taxon>
    </lineage>
</organism>
<dbReference type="EMBL" id="PTIW01000001">
    <property type="protein sequence ID" value="PPK62809.1"/>
    <property type="molecule type" value="Genomic_DNA"/>
</dbReference>
<feature type="binding site" evidence="4">
    <location>
        <position position="197"/>
    </location>
    <ligand>
        <name>a divalent metal cation</name>
        <dbReference type="ChEBI" id="CHEBI:60240"/>
        <label>1</label>
    </ligand>
</feature>
<dbReference type="GO" id="GO:0016788">
    <property type="term" value="F:hydrolase activity, acting on ester bonds"/>
    <property type="evidence" value="ECO:0007669"/>
    <property type="project" value="InterPro"/>
</dbReference>
<feature type="binding site" evidence="4">
    <location>
        <position position="89"/>
    </location>
    <ligand>
        <name>a divalent metal cation</name>
        <dbReference type="ChEBI" id="CHEBI:60240"/>
        <label>1</label>
    </ligand>
</feature>
<evidence type="ECO:0000256" key="4">
    <source>
        <dbReference type="PIRSR" id="PIRSR005902-1"/>
    </source>
</evidence>
<dbReference type="PANTHER" id="PTHR46317:SF1">
    <property type="entry name" value="HYDROLASE, TATD FAMILY"/>
    <property type="match status" value="1"/>
</dbReference>
<name>A0AB37A0F1_9BACT</name>
<dbReference type="InterPro" id="IPR032466">
    <property type="entry name" value="Metal_Hydrolase"/>
</dbReference>
<dbReference type="InterPro" id="IPR001130">
    <property type="entry name" value="TatD-like"/>
</dbReference>
<dbReference type="RefSeq" id="WP_104411519.1">
    <property type="nucleotide sequence ID" value="NZ_PTIW01000001.1"/>
</dbReference>
<protein>
    <submittedName>
        <fullName evidence="5">TatD DNase family protein</fullName>
    </submittedName>
</protein>
<keyword evidence="2 4" id="KW-0479">Metal-binding</keyword>
<evidence type="ECO:0000313" key="6">
    <source>
        <dbReference type="Proteomes" id="UP000239861"/>
    </source>
</evidence>
<accession>A0AB37A0F1</accession>
<dbReference type="SUPFAM" id="SSF51556">
    <property type="entry name" value="Metallo-dependent hydrolases"/>
    <property type="match status" value="1"/>
</dbReference>
<evidence type="ECO:0000256" key="2">
    <source>
        <dbReference type="ARBA" id="ARBA00022723"/>
    </source>
</evidence>
<comment type="caution">
    <text evidence="5">The sequence shown here is derived from an EMBL/GenBank/DDBJ whole genome shotgun (WGS) entry which is preliminary data.</text>
</comment>
<feature type="binding site" evidence="4">
    <location>
        <position position="11"/>
    </location>
    <ligand>
        <name>a divalent metal cation</name>
        <dbReference type="ChEBI" id="CHEBI:60240"/>
        <label>1</label>
    </ligand>
</feature>
<feature type="binding site" evidence="4">
    <location>
        <position position="126"/>
    </location>
    <ligand>
        <name>a divalent metal cation</name>
        <dbReference type="ChEBI" id="CHEBI:60240"/>
        <label>2</label>
    </ligand>
</feature>
<proteinExistence type="inferred from homology"/>
<reference evidence="5 6" key="1">
    <citation type="submission" date="2018-02" db="EMBL/GenBank/DDBJ databases">
        <title>Subsurface microbial communities from deep shales in Ohio and West Virginia, USA.</title>
        <authorList>
            <person name="Wrighton K."/>
        </authorList>
    </citation>
    <scope>NUCLEOTIDE SEQUENCE [LARGE SCALE GENOMIC DNA]</scope>
    <source>
        <strain evidence="5 6">MARC-MIP3H16</strain>
    </source>
</reference>
<gene>
    <name evidence="5" type="ORF">B0F89_1017</name>
</gene>
<keyword evidence="3" id="KW-0378">Hydrolase</keyword>
<evidence type="ECO:0000256" key="1">
    <source>
        <dbReference type="ARBA" id="ARBA00009275"/>
    </source>
</evidence>
<dbReference type="CDD" id="cd01310">
    <property type="entry name" value="TatD_DNAse"/>
    <property type="match status" value="1"/>
</dbReference>
<dbReference type="Pfam" id="PF01026">
    <property type="entry name" value="TatD_DNase"/>
    <property type="match status" value="1"/>
</dbReference>
<evidence type="ECO:0000256" key="3">
    <source>
        <dbReference type="ARBA" id="ARBA00022801"/>
    </source>
</evidence>
<dbReference type="PROSITE" id="PS01137">
    <property type="entry name" value="TATD_1"/>
    <property type="match status" value="1"/>
</dbReference>
<dbReference type="AlphaFoldDB" id="A0AB37A0F1"/>
<comment type="similarity">
    <text evidence="1">Belongs to the metallo-dependent hydrolases superfamily. TatD-type hydrolase family.</text>
</comment>
<dbReference type="GO" id="GO:0046872">
    <property type="term" value="F:metal ion binding"/>
    <property type="evidence" value="ECO:0007669"/>
    <property type="project" value="UniProtKB-KW"/>
</dbReference>
<feature type="binding site" evidence="4">
    <location>
        <position position="149"/>
    </location>
    <ligand>
        <name>a divalent metal cation</name>
        <dbReference type="ChEBI" id="CHEBI:60240"/>
        <label>2</label>
    </ligand>
</feature>
<evidence type="ECO:0000313" key="5">
    <source>
        <dbReference type="EMBL" id="PPK62809.1"/>
    </source>
</evidence>
<dbReference type="Proteomes" id="UP000239861">
    <property type="component" value="Unassembled WGS sequence"/>
</dbReference>
<dbReference type="Gene3D" id="3.20.20.140">
    <property type="entry name" value="Metal-dependent hydrolases"/>
    <property type="match status" value="1"/>
</dbReference>
<sequence>MIENLVDTHCHINFFKNAGDIALECEKRKVHTIYVTTLPSQFDETFKYVKSLKYIYPSLGFHCLESNYNLEKEKNIFLKHVKNTKFIGEIGLDFSKRAVKSKEEQIELFEFVLQNINTNESILNIHSASAEDEVLDILVKYNVQKAIFHWYSGKIGTLNKILDCGYYFSINEFMCKSKKGQNIISKLPRNRILVETDAPFIKNVLPYKNETAYAYLSKHWDMSILNVHKLVYKNFTSLQAYIQQSLF</sequence>
<dbReference type="PIRSF" id="PIRSF005902">
    <property type="entry name" value="DNase_TatD"/>
    <property type="match status" value="1"/>
</dbReference>
<feature type="binding site" evidence="4">
    <location>
        <position position="9"/>
    </location>
    <ligand>
        <name>a divalent metal cation</name>
        <dbReference type="ChEBI" id="CHEBI:60240"/>
        <label>1</label>
    </ligand>
</feature>
<dbReference type="PANTHER" id="PTHR46317">
    <property type="entry name" value="HYDROLASE OF PHP SUPERFAMILY-RELATED PROTEIN"/>
    <property type="match status" value="1"/>
</dbReference>